<reference evidence="1 2" key="1">
    <citation type="journal article" date="2010" name="Proc. Natl. Acad. Sci. U.S.A.">
        <title>A Nitrospira metagenome illuminates the physiology and evolution of globally important nitrite-oxidizing bacteria.</title>
        <authorList>
            <person name="Lucker S."/>
            <person name="Wagner M."/>
            <person name="Maixner F."/>
            <person name="Pelletier E."/>
            <person name="Koch H."/>
            <person name="Vacherie B."/>
            <person name="Rattei T."/>
            <person name="Sinninghe Damste J."/>
            <person name="Spieck E."/>
            <person name="Le Paslier D."/>
            <person name="Daims H."/>
        </authorList>
    </citation>
    <scope>NUCLEOTIDE SEQUENCE [LARGE SCALE GENOMIC DNA]</scope>
</reference>
<evidence type="ECO:0000313" key="2">
    <source>
        <dbReference type="Proteomes" id="UP000001660"/>
    </source>
</evidence>
<dbReference type="HOGENOM" id="CLU_2664282_0_0_0"/>
<sequence length="75" mass="8084">MHRIGIYTPLQSECNPPPCACQEISGLPAIEALSVKTHEGPESLCHFWQRLGAFLLRITTRFLPGTGVGLAASGH</sequence>
<accession>D8PI80</accession>
<dbReference type="EMBL" id="FP929003">
    <property type="protein sequence ID" value="CBK42967.1"/>
    <property type="molecule type" value="Genomic_DNA"/>
</dbReference>
<gene>
    <name evidence="1" type="ORF">NIDE3277</name>
</gene>
<dbReference type="Proteomes" id="UP000001660">
    <property type="component" value="Chromosome"/>
</dbReference>
<dbReference type="AlphaFoldDB" id="D8PI80"/>
<dbReference type="KEGG" id="nde:NIDE3277"/>
<name>D8PI80_9BACT</name>
<organism evidence="1 2">
    <name type="scientific">Nitrospira defluvii</name>
    <dbReference type="NCBI Taxonomy" id="330214"/>
    <lineage>
        <taxon>Bacteria</taxon>
        <taxon>Pseudomonadati</taxon>
        <taxon>Nitrospirota</taxon>
        <taxon>Nitrospiria</taxon>
        <taxon>Nitrospirales</taxon>
        <taxon>Nitrospiraceae</taxon>
        <taxon>Nitrospira</taxon>
    </lineage>
</organism>
<evidence type="ECO:0000313" key="1">
    <source>
        <dbReference type="EMBL" id="CBK42967.1"/>
    </source>
</evidence>
<dbReference type="STRING" id="330214.NIDE3277"/>
<proteinExistence type="predicted"/>
<protein>
    <submittedName>
        <fullName evidence="1">Uncharacterized protein</fullName>
    </submittedName>
</protein>
<keyword evidence="2" id="KW-1185">Reference proteome</keyword>